<proteinExistence type="predicted"/>
<dbReference type="Proteomes" id="UP001371456">
    <property type="component" value="Unassembled WGS sequence"/>
</dbReference>
<dbReference type="AlphaFoldDB" id="A0AAN8YGB1"/>
<name>A0AAN8YGB1_SOLBU</name>
<evidence type="ECO:0000313" key="1">
    <source>
        <dbReference type="EMBL" id="KAK6791695.1"/>
    </source>
</evidence>
<comment type="caution">
    <text evidence="1">The sequence shown here is derived from an EMBL/GenBank/DDBJ whole genome shotgun (WGS) entry which is preliminary data.</text>
</comment>
<organism evidence="1 2">
    <name type="scientific">Solanum bulbocastanum</name>
    <name type="common">Wild potato</name>
    <dbReference type="NCBI Taxonomy" id="147425"/>
    <lineage>
        <taxon>Eukaryota</taxon>
        <taxon>Viridiplantae</taxon>
        <taxon>Streptophyta</taxon>
        <taxon>Embryophyta</taxon>
        <taxon>Tracheophyta</taxon>
        <taxon>Spermatophyta</taxon>
        <taxon>Magnoliopsida</taxon>
        <taxon>eudicotyledons</taxon>
        <taxon>Gunneridae</taxon>
        <taxon>Pentapetalae</taxon>
        <taxon>asterids</taxon>
        <taxon>lamiids</taxon>
        <taxon>Solanales</taxon>
        <taxon>Solanaceae</taxon>
        <taxon>Solanoideae</taxon>
        <taxon>Solaneae</taxon>
        <taxon>Solanum</taxon>
    </lineage>
</organism>
<dbReference type="EMBL" id="JBANQN010000004">
    <property type="protein sequence ID" value="KAK6791695.1"/>
    <property type="molecule type" value="Genomic_DNA"/>
</dbReference>
<evidence type="ECO:0000313" key="2">
    <source>
        <dbReference type="Proteomes" id="UP001371456"/>
    </source>
</evidence>
<accession>A0AAN8YGB1</accession>
<reference evidence="1 2" key="1">
    <citation type="submission" date="2024-02" db="EMBL/GenBank/DDBJ databases">
        <title>de novo genome assembly of Solanum bulbocastanum strain 11H21.</title>
        <authorList>
            <person name="Hosaka A.J."/>
        </authorList>
    </citation>
    <scope>NUCLEOTIDE SEQUENCE [LARGE SCALE GENOMIC DNA]</scope>
    <source>
        <tissue evidence="1">Young leaves</tissue>
    </source>
</reference>
<sequence>MVDNPRGRTITPDFGIPHTLASMKLRCWLPCESSHSTVLTMVEEDHLKSDLDEEMPDETHTRKLTFSVGSHNTPNSQVDQRTTAEVVRGNNKFKMLYYKHVCVDRMTAEIERVSFARVLIETDITQQLPQEHYIEKPDGTLITQAIKYEWTP</sequence>
<gene>
    <name evidence="1" type="ORF">RDI58_010776</name>
</gene>
<protein>
    <submittedName>
        <fullName evidence="1">Uncharacterized protein</fullName>
    </submittedName>
</protein>
<keyword evidence="2" id="KW-1185">Reference proteome</keyword>